<organism evidence="10 11">
    <name type="scientific">Rubrivirga litoralis</name>
    <dbReference type="NCBI Taxonomy" id="3075598"/>
    <lineage>
        <taxon>Bacteria</taxon>
        <taxon>Pseudomonadati</taxon>
        <taxon>Rhodothermota</taxon>
        <taxon>Rhodothermia</taxon>
        <taxon>Rhodothermales</taxon>
        <taxon>Rubricoccaceae</taxon>
        <taxon>Rubrivirga</taxon>
    </lineage>
</organism>
<dbReference type="NCBIfam" id="TIGR03025">
    <property type="entry name" value="EPS_sugtrans"/>
    <property type="match status" value="1"/>
</dbReference>
<feature type="transmembrane region" description="Helical" evidence="8">
    <location>
        <begin position="75"/>
        <end position="95"/>
    </location>
</feature>
<evidence type="ECO:0000256" key="8">
    <source>
        <dbReference type="SAM" id="Phobius"/>
    </source>
</evidence>
<dbReference type="PANTHER" id="PTHR30576">
    <property type="entry name" value="COLANIC BIOSYNTHESIS UDP-GLUCOSE LIPID CARRIER TRANSFERASE"/>
    <property type="match status" value="1"/>
</dbReference>
<evidence type="ECO:0000259" key="9">
    <source>
        <dbReference type="Pfam" id="PF02397"/>
    </source>
</evidence>
<keyword evidence="3 10" id="KW-0808">Transferase</keyword>
<comment type="subcellular location">
    <subcellularLocation>
        <location evidence="1">Membrane</location>
        <topology evidence="1">Multi-pass membrane protein</topology>
    </subcellularLocation>
</comment>
<dbReference type="PANTHER" id="PTHR30576:SF0">
    <property type="entry name" value="UNDECAPRENYL-PHOSPHATE N-ACETYLGALACTOSAMINYL 1-PHOSPHATE TRANSFERASE-RELATED"/>
    <property type="match status" value="1"/>
</dbReference>
<dbReference type="InterPro" id="IPR003362">
    <property type="entry name" value="Bact_transf"/>
</dbReference>
<feature type="region of interest" description="Disordered" evidence="7">
    <location>
        <begin position="185"/>
        <end position="204"/>
    </location>
</feature>
<dbReference type="GO" id="GO:0016740">
    <property type="term" value="F:transferase activity"/>
    <property type="evidence" value="ECO:0007669"/>
    <property type="project" value="UniProtKB-KW"/>
</dbReference>
<proteinExistence type="inferred from homology"/>
<dbReference type="Proteomes" id="UP001267426">
    <property type="component" value="Unassembled WGS sequence"/>
</dbReference>
<comment type="similarity">
    <text evidence="2">Belongs to the bacterial sugar transferase family.</text>
</comment>
<dbReference type="Pfam" id="PF02397">
    <property type="entry name" value="Bac_transf"/>
    <property type="match status" value="1"/>
</dbReference>
<comment type="caution">
    <text evidence="10">The sequence shown here is derived from an EMBL/GenBank/DDBJ whole genome shotgun (WGS) entry which is preliminary data.</text>
</comment>
<keyword evidence="6 8" id="KW-0472">Membrane</keyword>
<feature type="transmembrane region" description="Helical" evidence="8">
    <location>
        <begin position="39"/>
        <end position="63"/>
    </location>
</feature>
<dbReference type="Gene3D" id="3.40.50.720">
    <property type="entry name" value="NAD(P)-binding Rossmann-like Domain"/>
    <property type="match status" value="1"/>
</dbReference>
<keyword evidence="4 8" id="KW-0812">Transmembrane</keyword>
<sequence>MSRRVELLALLLGDTLATALAAAVVLRGPAAWDWVPEPGGSAALGVALLVAGWLVLFSFSGLYGERYAGGRLDELVALLKVVVFGTLVLLFGYALDRVAPDALRQAMAVYGGAVFALVGAERLAIRGLQRALVVRGYGRHRAVVVGWSDRVETLYHDLASYPAAGIEVVGAIRLKPAVTEPAFAGDVPRPAGDDGGGVVERPSPGGDVLPAGAVEVTAAGAPEAGVAELPRLIDCLGVRDVLIALGSDDHATLDAVLRVCDGRPVTLKLVPDFYAAIGGMARTEHTYGIPLIEVLPEPIPVWERRTKRIVDVVASAVALVAGLPLWLALGALVRLTSPGGAIYRQERVGRDGRPFTMLKFRTMVDGAERETGPVWAGRGDARVTPVGRWLRRFRLDEAPQLWNVLVGQMSLVGPRPERPYFVRQLAEQVPLYSRRHRVHPGLTGLAQVKWRRDADIEDVRQKLKYDLFYIENMSLQMDATILFQTVRTALLGRGH</sequence>
<evidence type="ECO:0000256" key="6">
    <source>
        <dbReference type="ARBA" id="ARBA00023136"/>
    </source>
</evidence>
<reference evidence="10 11" key="1">
    <citation type="submission" date="2023-09" db="EMBL/GenBank/DDBJ databases">
        <authorList>
            <person name="Rey-Velasco X."/>
        </authorList>
    </citation>
    <scope>NUCLEOTIDE SEQUENCE [LARGE SCALE GENOMIC DNA]</scope>
    <source>
        <strain evidence="10 11">F394</strain>
    </source>
</reference>
<evidence type="ECO:0000256" key="1">
    <source>
        <dbReference type="ARBA" id="ARBA00004141"/>
    </source>
</evidence>
<keyword evidence="5 8" id="KW-1133">Transmembrane helix</keyword>
<feature type="transmembrane region" description="Helical" evidence="8">
    <location>
        <begin position="107"/>
        <end position="125"/>
    </location>
</feature>
<name>A0ABU3BT18_9BACT</name>
<evidence type="ECO:0000313" key="11">
    <source>
        <dbReference type="Proteomes" id="UP001267426"/>
    </source>
</evidence>
<gene>
    <name evidence="10" type="ORF">RM540_11790</name>
</gene>
<dbReference type="RefSeq" id="WP_311664307.1">
    <property type="nucleotide sequence ID" value="NZ_JAVRHT010000028.1"/>
</dbReference>
<dbReference type="EC" id="2.7.8.-" evidence="10"/>
<evidence type="ECO:0000256" key="2">
    <source>
        <dbReference type="ARBA" id="ARBA00006464"/>
    </source>
</evidence>
<dbReference type="InterPro" id="IPR017475">
    <property type="entry name" value="EPS_sugar_tfrase"/>
</dbReference>
<evidence type="ECO:0000256" key="3">
    <source>
        <dbReference type="ARBA" id="ARBA00022679"/>
    </source>
</evidence>
<evidence type="ECO:0000313" key="10">
    <source>
        <dbReference type="EMBL" id="MDT0632432.1"/>
    </source>
</evidence>
<protein>
    <submittedName>
        <fullName evidence="10">Sugar transferase</fullName>
        <ecNumber evidence="10">2.7.8.-</ecNumber>
    </submittedName>
</protein>
<keyword evidence="11" id="KW-1185">Reference proteome</keyword>
<feature type="domain" description="Bacterial sugar transferase" evidence="9">
    <location>
        <begin position="307"/>
        <end position="489"/>
    </location>
</feature>
<evidence type="ECO:0000256" key="4">
    <source>
        <dbReference type="ARBA" id="ARBA00022692"/>
    </source>
</evidence>
<feature type="transmembrane region" description="Helical" evidence="8">
    <location>
        <begin position="312"/>
        <end position="333"/>
    </location>
</feature>
<evidence type="ECO:0000256" key="7">
    <source>
        <dbReference type="SAM" id="MobiDB-lite"/>
    </source>
</evidence>
<dbReference type="EMBL" id="JAVRHT010000028">
    <property type="protein sequence ID" value="MDT0632432.1"/>
    <property type="molecule type" value="Genomic_DNA"/>
</dbReference>
<accession>A0ABU3BT18</accession>
<evidence type="ECO:0000256" key="5">
    <source>
        <dbReference type="ARBA" id="ARBA00022989"/>
    </source>
</evidence>